<evidence type="ECO:0000313" key="2">
    <source>
        <dbReference type="RefSeq" id="XP_042600835.1"/>
    </source>
</evidence>
<feature type="compositionally biased region" description="Low complexity" evidence="1">
    <location>
        <begin position="148"/>
        <end position="171"/>
    </location>
</feature>
<feature type="compositionally biased region" description="Low complexity" evidence="1">
    <location>
        <begin position="225"/>
        <end position="242"/>
    </location>
</feature>
<dbReference type="GeneID" id="109111959"/>
<feature type="region of interest" description="Disordered" evidence="1">
    <location>
        <begin position="79"/>
        <end position="332"/>
    </location>
</feature>
<feature type="compositionally biased region" description="Polar residues" evidence="1">
    <location>
        <begin position="437"/>
        <end position="467"/>
    </location>
</feature>
<dbReference type="RefSeq" id="XP_042600835.1">
    <property type="nucleotide sequence ID" value="XM_042744901.1"/>
</dbReference>
<dbReference type="AlphaFoldDB" id="A0A9R0AJZ2"/>
<dbReference type="Proteomes" id="UP001155660">
    <property type="component" value="Chromosome B19"/>
</dbReference>
<feature type="compositionally biased region" description="Low complexity" evidence="1">
    <location>
        <begin position="267"/>
        <end position="280"/>
    </location>
</feature>
<accession>A0A9R0AJZ2</accession>
<protein>
    <submittedName>
        <fullName evidence="2">PE-PGRS family protein PE_PGRS30 isoform X9</fullName>
    </submittedName>
</protein>
<organism evidence="2">
    <name type="scientific">Cyprinus carpio</name>
    <name type="common">Common carp</name>
    <dbReference type="NCBI Taxonomy" id="7962"/>
    <lineage>
        <taxon>Eukaryota</taxon>
        <taxon>Metazoa</taxon>
        <taxon>Chordata</taxon>
        <taxon>Craniata</taxon>
        <taxon>Vertebrata</taxon>
        <taxon>Euteleostomi</taxon>
        <taxon>Actinopterygii</taxon>
        <taxon>Neopterygii</taxon>
        <taxon>Teleostei</taxon>
        <taxon>Ostariophysi</taxon>
        <taxon>Cypriniformes</taxon>
        <taxon>Cyprinidae</taxon>
        <taxon>Cyprininae</taxon>
        <taxon>Cyprinus</taxon>
    </lineage>
</organism>
<feature type="region of interest" description="Disordered" evidence="1">
    <location>
        <begin position="409"/>
        <end position="467"/>
    </location>
</feature>
<name>A0A9R0AJZ2_CYPCA</name>
<feature type="compositionally biased region" description="Low complexity" evidence="1">
    <location>
        <begin position="409"/>
        <end position="422"/>
    </location>
</feature>
<gene>
    <name evidence="2" type="primary">si:ch211-80h18.1</name>
</gene>
<feature type="compositionally biased region" description="Acidic residues" evidence="1">
    <location>
        <begin position="82"/>
        <end position="107"/>
    </location>
</feature>
<reference evidence="2" key="1">
    <citation type="submission" date="2025-08" db="UniProtKB">
        <authorList>
            <consortium name="RefSeq"/>
        </authorList>
    </citation>
    <scope>IDENTIFICATION</scope>
    <source>
        <tissue evidence="2">Muscle</tissue>
    </source>
</reference>
<feature type="compositionally biased region" description="Gly residues" evidence="1">
    <location>
        <begin position="204"/>
        <end position="216"/>
    </location>
</feature>
<sequence length="729" mass="75821">MTAAGVRSPAPYQDGGLEGYKMYFAGQSSIRKSKARLLVALCLLHSFPHRSVLKMLSRNLVIASVAVVFLASTVSMAPVEDKEPEENDFEAEEGEEELSEEEEDDDDSKGQHIKGAGSHQATAAPKGLGMTPGSAVAGESPNGQKLNGGTLTGQVSSGSTSTASNGTNGSNGRDGYSRPSGSSSHDASYGGQDGSKSEIVPPGVGAGGAGANGGSGSKVPGTDGGVHSESISVVSSGQGSSGHIAAAHGSTMISSHTFGRPSAGQMSDGVGVVSSEVQSQPAGSEGFAPHTDGSQYENGETAHDGSQIESPEIPETESNGNGHKQLLNGGETGFTGLDHFMAGTSQIQGTGGFDSFGTSPHLEITGTIDQSSHDFLVGLMGGIGESFGPETQTDGLDHMGLAFQVDSAAAGLSPGHPSSGGPVLDAPPDSPGPDNLSVDNGNGDYTHSISLADNGAQSKSPADTTDSSVVFGTMSNLGHSFLDYSDGGADNNGAYLPDTNGNGNGRQKPVVDIQKGGTGHQDAATEIHHTAVGALDQSDHTLSPYADTTGFDGVTGASMQTDMAGAAGDPVTDGQTQTDMTGQGHLAVTDSVPNYTVCVSKKQILCVRLGLDLQMPQRHIVAWFRQTYQSQGIHSQGFPHRQMPWAQLQLNLKGLSEVQQANLVLRSRHSQLYPQVNSTTHLVRVLKVQKMWNWKIPADFHMKPRVRFLRYRFQCTAQNAWQRTPEPAR</sequence>
<evidence type="ECO:0000256" key="1">
    <source>
        <dbReference type="SAM" id="MobiDB-lite"/>
    </source>
</evidence>
<proteinExistence type="predicted"/>